<accession>A0A6P8ZD90</accession>
<evidence type="ECO:0000256" key="5">
    <source>
        <dbReference type="ARBA" id="ARBA00022692"/>
    </source>
</evidence>
<evidence type="ECO:0000256" key="7">
    <source>
        <dbReference type="ARBA" id="ARBA00022729"/>
    </source>
</evidence>
<dbReference type="KEGG" id="tpal:117648854"/>
<dbReference type="GO" id="GO:0046872">
    <property type="term" value="F:metal ion binding"/>
    <property type="evidence" value="ECO:0007669"/>
    <property type="project" value="UniProtKB-KW"/>
</dbReference>
<keyword evidence="6 19" id="KW-0479">Metal-binding</keyword>
<feature type="binding site" evidence="18">
    <location>
        <position position="259"/>
    </location>
    <ligand>
        <name>ATP</name>
        <dbReference type="ChEBI" id="CHEBI:30616"/>
    </ligand>
</feature>
<keyword evidence="23" id="KW-1185">Reference proteome</keyword>
<evidence type="ECO:0000256" key="2">
    <source>
        <dbReference type="ARBA" id="ARBA00009605"/>
    </source>
</evidence>
<comment type="similarity">
    <text evidence="2 19">Belongs to the protein kinase superfamily. TKL Ser/Thr protein kinase family. TGFB receptor subfamily.</text>
</comment>
<feature type="region of interest" description="Disordered" evidence="20">
    <location>
        <begin position="816"/>
        <end position="855"/>
    </location>
</feature>
<evidence type="ECO:0000256" key="1">
    <source>
        <dbReference type="ARBA" id="ARBA00004479"/>
    </source>
</evidence>
<dbReference type="Proteomes" id="UP000515158">
    <property type="component" value="Unplaced"/>
</dbReference>
<comment type="cofactor">
    <cofactor evidence="19">
        <name>Mg(2+)</name>
        <dbReference type="ChEBI" id="CHEBI:18420"/>
    </cofactor>
    <cofactor evidence="19">
        <name>Mn(2+)</name>
        <dbReference type="ChEBI" id="CHEBI:29035"/>
    </cofactor>
</comment>
<gene>
    <name evidence="24 25" type="primary">LOC117648854</name>
</gene>
<dbReference type="InterPro" id="IPR000333">
    <property type="entry name" value="TGFB_receptor"/>
</dbReference>
<keyword evidence="11 19" id="KW-0460">Magnesium</keyword>
<evidence type="ECO:0000256" key="12">
    <source>
        <dbReference type="ARBA" id="ARBA00022989"/>
    </source>
</evidence>
<feature type="transmembrane region" description="Helical" evidence="19">
    <location>
        <begin position="167"/>
        <end position="191"/>
    </location>
</feature>
<keyword evidence="14 19" id="KW-0675">Receptor</keyword>
<dbReference type="Gene3D" id="3.30.200.20">
    <property type="entry name" value="Phosphorylase Kinase, domain 1"/>
    <property type="match status" value="1"/>
</dbReference>
<comment type="catalytic activity">
    <reaction evidence="17 19">
        <text>L-threonyl-[receptor-protein] + ATP = O-phospho-L-threonyl-[receptor-protein] + ADP + H(+)</text>
        <dbReference type="Rhea" id="RHEA:44880"/>
        <dbReference type="Rhea" id="RHEA-COMP:11024"/>
        <dbReference type="Rhea" id="RHEA-COMP:11025"/>
        <dbReference type="ChEBI" id="CHEBI:15378"/>
        <dbReference type="ChEBI" id="CHEBI:30013"/>
        <dbReference type="ChEBI" id="CHEBI:30616"/>
        <dbReference type="ChEBI" id="CHEBI:61977"/>
        <dbReference type="ChEBI" id="CHEBI:456216"/>
        <dbReference type="EC" id="2.7.11.30"/>
    </reaction>
</comment>
<dbReference type="GO" id="GO:0005024">
    <property type="term" value="F:transforming growth factor beta receptor activity"/>
    <property type="evidence" value="ECO:0007669"/>
    <property type="project" value="TreeGrafter"/>
</dbReference>
<dbReference type="EC" id="2.7.11.30" evidence="19"/>
<dbReference type="PROSITE" id="PS00107">
    <property type="entry name" value="PROTEIN_KINASE_ATP"/>
    <property type="match status" value="1"/>
</dbReference>
<evidence type="ECO:0000256" key="3">
    <source>
        <dbReference type="ARBA" id="ARBA00022527"/>
    </source>
</evidence>
<dbReference type="PRINTS" id="PR00653">
    <property type="entry name" value="ACTIVIN2R"/>
</dbReference>
<evidence type="ECO:0000313" key="23">
    <source>
        <dbReference type="Proteomes" id="UP000515158"/>
    </source>
</evidence>
<dbReference type="Gene3D" id="1.10.510.10">
    <property type="entry name" value="Transferase(Phosphotransferase) domain 1"/>
    <property type="match status" value="1"/>
</dbReference>
<dbReference type="GO" id="GO:0005524">
    <property type="term" value="F:ATP binding"/>
    <property type="evidence" value="ECO:0007669"/>
    <property type="project" value="UniProtKB-UniRule"/>
</dbReference>
<comment type="catalytic activity">
    <reaction evidence="16">
        <text>L-seryl-[receptor-protein] + ATP = O-phospho-L-seryl-[receptor-protein] + ADP + H(+)</text>
        <dbReference type="Rhea" id="RHEA:18673"/>
        <dbReference type="Rhea" id="RHEA-COMP:11022"/>
        <dbReference type="Rhea" id="RHEA-COMP:11023"/>
        <dbReference type="ChEBI" id="CHEBI:15378"/>
        <dbReference type="ChEBI" id="CHEBI:29999"/>
        <dbReference type="ChEBI" id="CHEBI:30616"/>
        <dbReference type="ChEBI" id="CHEBI:83421"/>
        <dbReference type="ChEBI" id="CHEBI:456216"/>
        <dbReference type="EC" id="2.7.11.30"/>
    </reaction>
</comment>
<dbReference type="InterPro" id="IPR017441">
    <property type="entry name" value="Protein_kinase_ATP_BS"/>
</dbReference>
<dbReference type="Pfam" id="PF01064">
    <property type="entry name" value="Activin_recp"/>
    <property type="match status" value="1"/>
</dbReference>
<evidence type="ECO:0000256" key="9">
    <source>
        <dbReference type="ARBA" id="ARBA00022777"/>
    </source>
</evidence>
<dbReference type="Pfam" id="PF07714">
    <property type="entry name" value="PK_Tyr_Ser-Thr"/>
    <property type="match status" value="1"/>
</dbReference>
<evidence type="ECO:0000256" key="20">
    <source>
        <dbReference type="SAM" id="MobiDB-lite"/>
    </source>
</evidence>
<evidence type="ECO:0000259" key="22">
    <source>
        <dbReference type="PROSITE" id="PS50011"/>
    </source>
</evidence>
<evidence type="ECO:0000256" key="15">
    <source>
        <dbReference type="ARBA" id="ARBA00023180"/>
    </source>
</evidence>
<keyword evidence="3 19" id="KW-0723">Serine/threonine-protein kinase</keyword>
<protein>
    <recommendedName>
        <fullName evidence="19">Serine/threonine-protein kinase receptor</fullName>
        <ecNumber evidence="19">2.7.11.30</ecNumber>
    </recommendedName>
</protein>
<evidence type="ECO:0000313" key="25">
    <source>
        <dbReference type="RefSeq" id="XP_034247263.1"/>
    </source>
</evidence>
<dbReference type="InterPro" id="IPR000719">
    <property type="entry name" value="Prot_kinase_dom"/>
</dbReference>
<evidence type="ECO:0000256" key="6">
    <source>
        <dbReference type="ARBA" id="ARBA00022723"/>
    </source>
</evidence>
<organism evidence="24">
    <name type="scientific">Thrips palmi</name>
    <name type="common">Melon thrips</name>
    <dbReference type="NCBI Taxonomy" id="161013"/>
    <lineage>
        <taxon>Eukaryota</taxon>
        <taxon>Metazoa</taxon>
        <taxon>Ecdysozoa</taxon>
        <taxon>Arthropoda</taxon>
        <taxon>Hexapoda</taxon>
        <taxon>Insecta</taxon>
        <taxon>Pterygota</taxon>
        <taxon>Neoptera</taxon>
        <taxon>Paraneoptera</taxon>
        <taxon>Thysanoptera</taxon>
        <taxon>Terebrantia</taxon>
        <taxon>Thripoidea</taxon>
        <taxon>Thripidae</taxon>
        <taxon>Thrips</taxon>
    </lineage>
</organism>
<dbReference type="PROSITE" id="PS50011">
    <property type="entry name" value="PROTEIN_KINASE_DOM"/>
    <property type="match status" value="1"/>
</dbReference>
<dbReference type="InterPro" id="IPR011009">
    <property type="entry name" value="Kinase-like_dom_sf"/>
</dbReference>
<keyword evidence="13 19" id="KW-0472">Membrane</keyword>
<proteinExistence type="inferred from homology"/>
<evidence type="ECO:0000256" key="10">
    <source>
        <dbReference type="ARBA" id="ARBA00022840"/>
    </source>
</evidence>
<feature type="domain" description="Protein kinase" evidence="22">
    <location>
        <begin position="232"/>
        <end position="535"/>
    </location>
</feature>
<keyword evidence="15" id="KW-0325">Glycoprotein</keyword>
<dbReference type="CDD" id="cd14054">
    <property type="entry name" value="STKc_BMPR2_AMHR2"/>
    <property type="match status" value="1"/>
</dbReference>
<evidence type="ECO:0000256" key="16">
    <source>
        <dbReference type="ARBA" id="ARBA00047681"/>
    </source>
</evidence>
<evidence type="ECO:0000256" key="13">
    <source>
        <dbReference type="ARBA" id="ARBA00023136"/>
    </source>
</evidence>
<keyword evidence="9 19" id="KW-0418">Kinase</keyword>
<dbReference type="CDD" id="cd23533">
    <property type="entry name" value="TFP_LU_ECD_BMPR2_like"/>
    <property type="match status" value="1"/>
</dbReference>
<feature type="compositionally biased region" description="Polar residues" evidence="20">
    <location>
        <begin position="595"/>
        <end position="618"/>
    </location>
</feature>
<keyword evidence="5 19" id="KW-0812">Transmembrane</keyword>
<evidence type="ECO:0000256" key="21">
    <source>
        <dbReference type="SAM" id="SignalP"/>
    </source>
</evidence>
<evidence type="ECO:0000256" key="17">
    <source>
        <dbReference type="ARBA" id="ARBA00048773"/>
    </source>
</evidence>
<feature type="signal peptide" evidence="21">
    <location>
        <begin position="1"/>
        <end position="19"/>
    </location>
</feature>
<keyword evidence="7 21" id="KW-0732">Signal</keyword>
<evidence type="ECO:0000256" key="14">
    <source>
        <dbReference type="ARBA" id="ARBA00023170"/>
    </source>
</evidence>
<dbReference type="InterPro" id="IPR000472">
    <property type="entry name" value="Activin_recp"/>
</dbReference>
<dbReference type="RefSeq" id="XP_034247262.1">
    <property type="nucleotide sequence ID" value="XM_034391371.1"/>
</dbReference>
<dbReference type="OrthoDB" id="669224at2759"/>
<name>A0A6P8ZD90_THRPL</name>
<dbReference type="InterPro" id="IPR045860">
    <property type="entry name" value="Snake_toxin-like_sf"/>
</dbReference>
<dbReference type="FunFam" id="1.10.510.10:FF:000487">
    <property type="entry name" value="Anti-Muellerian hormone type-2 receptor"/>
    <property type="match status" value="1"/>
</dbReference>
<evidence type="ECO:0000256" key="18">
    <source>
        <dbReference type="PROSITE-ProRule" id="PRU10141"/>
    </source>
</evidence>
<evidence type="ECO:0000256" key="8">
    <source>
        <dbReference type="ARBA" id="ARBA00022741"/>
    </source>
</evidence>
<dbReference type="PANTHER" id="PTHR23255">
    <property type="entry name" value="TRANSFORMING GROWTH FACTOR-BETA RECEPTOR TYPE I AND II"/>
    <property type="match status" value="1"/>
</dbReference>
<comment type="subcellular location">
    <subcellularLocation>
        <location evidence="1 19">Membrane</location>
        <topology evidence="1 19">Single-pass type I membrane protein</topology>
    </subcellularLocation>
</comment>
<dbReference type="PANTHER" id="PTHR23255:SF100">
    <property type="entry name" value="RECEPTOR PROTEIN SERINE_THREONINE KINASE"/>
    <property type="match status" value="1"/>
</dbReference>
<dbReference type="GeneID" id="117648854"/>
<dbReference type="GO" id="GO:0043235">
    <property type="term" value="C:receptor complex"/>
    <property type="evidence" value="ECO:0007669"/>
    <property type="project" value="TreeGrafter"/>
</dbReference>
<keyword evidence="8 18" id="KW-0547">Nucleotide-binding</keyword>
<keyword evidence="12 19" id="KW-1133">Transmembrane helix</keyword>
<evidence type="ECO:0000313" key="24">
    <source>
        <dbReference type="RefSeq" id="XP_034247262.1"/>
    </source>
</evidence>
<dbReference type="CTD" id="44096"/>
<dbReference type="SUPFAM" id="SSF56112">
    <property type="entry name" value="Protein kinase-like (PK-like)"/>
    <property type="match status" value="1"/>
</dbReference>
<reference evidence="24 25" key="1">
    <citation type="submission" date="2025-04" db="UniProtKB">
        <authorList>
            <consortium name="RefSeq"/>
        </authorList>
    </citation>
    <scope>IDENTIFICATION</scope>
    <source>
        <tissue evidence="24 25">Total insect</tissue>
    </source>
</reference>
<evidence type="ECO:0000256" key="4">
    <source>
        <dbReference type="ARBA" id="ARBA00022679"/>
    </source>
</evidence>
<sequence>MGLLRILSFLLMIIFLAEGFHTANEPKQEQHLCAFYEKSPVTNGESITDISKDGGKEEVEGSSDQQHIRCPTSCYTAIMDDPITNETKVIKQGCWESSGKQDCARTACVPLRRRRHKNQKMRFCCCIGDLCNANITDTFLEEEDDNEVEELEDSPLKAAHESGRATLVVGMSVLVTVCVGSLLLVALYCFWQGFGMRRSQKPEPDSVRLMENGHGPGQGYGQILGCYTGDKIKFLNILGQGRYGCVWRATVGEHEVAVKVFPPHYRTYFLNERDIYCLPFMSECQSLLKYYGCDERPSMDGSPEYLLVLSHSPNGCLQDYLRTNTVDWPTFCRMALSIAKGLAHLHTDMRKGDKEKPCVSHRDLNTRNILVNADLSCSLCDLGFAMKIVGSKYYQNGEEQHAETKSINDVGTMRYMAPEVLEGAVNLRDCESSLKQIDVYALGLVVWELSCRCSDLYQTGSEVPPYRMPFESEIGHHPTFEQMQVLIVRHKARPLFPETWKDSTAIKLVRETMEDCWDQDAEARLTALCVEERFLELPVLWERQKSCLFTSGLSPTLNPTQGLSFNVNRSTINNSITNNTNLFDTQRLIVDSTDDTGGSMRSYSSQKDTQESTVSEGTVETLLTLSPSDPPEYMLNKSWPKGPLQPYQGRNPCMERNLMPPAASEEELSRQGNVLVDRSSKHTPQGPCHSTSSCTDTQALVSNDFLNQTQHQPQLNTSSALRPITPIPYVQNVVCSSQQANTEDSPPKHTKFLQWTGGLRKLFESKKKVTNGLKDEAWKVSGPEGTDGRLSLPSGRETQVLLNKPRGVITTVLDADGDKSESSQNTTAVTLSPALRPTTLSLPRMRPKTPSGNASKKRLSVEFQDLFASSSADWKLKDPTLRVKTPGDVPASVRRNRGRGFAARFSLYDDRIMSGNAPSLPGSIQNLDFTELEKDGVLEVCIPTMFSSVPYQINTVADNGDVNDSTF</sequence>
<dbReference type="SUPFAM" id="SSF57302">
    <property type="entry name" value="Snake toxin-like"/>
    <property type="match status" value="1"/>
</dbReference>
<keyword evidence="19" id="KW-0464">Manganese</keyword>
<dbReference type="GO" id="GO:0030509">
    <property type="term" value="P:BMP signaling pathway"/>
    <property type="evidence" value="ECO:0007669"/>
    <property type="project" value="TreeGrafter"/>
</dbReference>
<dbReference type="GO" id="GO:0005886">
    <property type="term" value="C:plasma membrane"/>
    <property type="evidence" value="ECO:0007669"/>
    <property type="project" value="TreeGrafter"/>
</dbReference>
<dbReference type="AlphaFoldDB" id="A0A6P8ZD90"/>
<dbReference type="RefSeq" id="XP_034247263.1">
    <property type="nucleotide sequence ID" value="XM_034391372.1"/>
</dbReference>
<evidence type="ECO:0000256" key="19">
    <source>
        <dbReference type="RuleBase" id="RU361271"/>
    </source>
</evidence>
<dbReference type="Gene3D" id="2.10.60.10">
    <property type="entry name" value="CD59"/>
    <property type="match status" value="1"/>
</dbReference>
<keyword evidence="10 18" id="KW-0067">ATP-binding</keyword>
<feature type="chain" id="PRO_5044654876" description="Serine/threonine-protein kinase receptor" evidence="21">
    <location>
        <begin position="20"/>
        <end position="967"/>
    </location>
</feature>
<keyword evidence="4 19" id="KW-0808">Transferase</keyword>
<feature type="region of interest" description="Disordered" evidence="20">
    <location>
        <begin position="594"/>
        <end position="618"/>
    </location>
</feature>
<dbReference type="InterPro" id="IPR001245">
    <property type="entry name" value="Ser-Thr/Tyr_kinase_cat_dom"/>
</dbReference>
<evidence type="ECO:0000256" key="11">
    <source>
        <dbReference type="ARBA" id="ARBA00022842"/>
    </source>
</evidence>